<dbReference type="EMBL" id="JBGBPQ010000025">
    <property type="protein sequence ID" value="KAL1499629.1"/>
    <property type="molecule type" value="Genomic_DNA"/>
</dbReference>
<accession>A0AB34IHF5</accession>
<sequence length="408" mass="43303">MARRRWVSLASHAARTGAPTTTLLTYNILADGERLAMSPKHAYCPRELREWGDLSRGRCKRLVEEIRSYGAEVLALQECSARALVQLREGLDAASAAPSHAFHLSDLLVGSEAAEARENETGLAVYVRSEAWEPIGAHAVRLSSMLEDGRHTGHLLRRLSTLSDAAMFVLLEHTHTKQRLLVGNTHIYWNPSHPHVKAAQAELVCAAARAFAAARAPHAAPPALALLGDFNSVPQLQPAFLPASQAARLPRPLPAAWAHSAAYALLSSGHVAPDHPEHPDAFGGAAPPRAAEPPAKRRARGVGALRSGLSLRDAYAGALRAGPLPLSTHAGDFKGCLDYIWLSSPPPPAAAAAAGGEGGGFAAVELLQVLEMPYALDAPDEFGSIPDAEWPSDHLALGVRIAVEPHDA</sequence>
<organism evidence="3 4">
    <name type="scientific">Prymnesium parvum</name>
    <name type="common">Toxic golden alga</name>
    <dbReference type="NCBI Taxonomy" id="97485"/>
    <lineage>
        <taxon>Eukaryota</taxon>
        <taxon>Haptista</taxon>
        <taxon>Haptophyta</taxon>
        <taxon>Prymnesiophyceae</taxon>
        <taxon>Prymnesiales</taxon>
        <taxon>Prymnesiaceae</taxon>
        <taxon>Prymnesium</taxon>
    </lineage>
</organism>
<dbReference type="PANTHER" id="PTHR12121">
    <property type="entry name" value="CARBON CATABOLITE REPRESSOR PROTEIN 4"/>
    <property type="match status" value="1"/>
</dbReference>
<dbReference type="InterPro" id="IPR050410">
    <property type="entry name" value="CCR4/nocturin_mRNA_transcr"/>
</dbReference>
<evidence type="ECO:0000313" key="4">
    <source>
        <dbReference type="Proteomes" id="UP001515480"/>
    </source>
</evidence>
<feature type="region of interest" description="Disordered" evidence="1">
    <location>
        <begin position="274"/>
        <end position="300"/>
    </location>
</feature>
<dbReference type="Proteomes" id="UP001515480">
    <property type="component" value="Unassembled WGS sequence"/>
</dbReference>
<proteinExistence type="predicted"/>
<reference evidence="3 4" key="1">
    <citation type="journal article" date="2024" name="Science">
        <title>Giant polyketide synthase enzymes in the biosynthesis of giant marine polyether toxins.</title>
        <authorList>
            <person name="Fallon T.R."/>
            <person name="Shende V.V."/>
            <person name="Wierzbicki I.H."/>
            <person name="Pendleton A.L."/>
            <person name="Watervoot N.F."/>
            <person name="Auber R.P."/>
            <person name="Gonzalez D.J."/>
            <person name="Wisecaver J.H."/>
            <person name="Moore B.S."/>
        </authorList>
    </citation>
    <scope>NUCLEOTIDE SEQUENCE [LARGE SCALE GENOMIC DNA]</scope>
    <source>
        <strain evidence="3 4">12B1</strain>
    </source>
</reference>
<evidence type="ECO:0000256" key="1">
    <source>
        <dbReference type="SAM" id="MobiDB-lite"/>
    </source>
</evidence>
<dbReference type="PANTHER" id="PTHR12121:SF100">
    <property type="entry name" value="POLY(A)-SPECIFIC RIBONUCLEASE"/>
    <property type="match status" value="1"/>
</dbReference>
<name>A0AB34IHF5_PRYPA</name>
<gene>
    <name evidence="3" type="ORF">AB1Y20_011828</name>
</gene>
<dbReference type="InterPro" id="IPR036691">
    <property type="entry name" value="Endo/exonu/phosph_ase_sf"/>
</dbReference>
<keyword evidence="4" id="KW-1185">Reference proteome</keyword>
<dbReference type="Gene3D" id="3.60.10.10">
    <property type="entry name" value="Endonuclease/exonuclease/phosphatase"/>
    <property type="match status" value="1"/>
</dbReference>
<dbReference type="AlphaFoldDB" id="A0AB34IHF5"/>
<dbReference type="InterPro" id="IPR005135">
    <property type="entry name" value="Endo/exonuclease/phosphatase"/>
</dbReference>
<evidence type="ECO:0000259" key="2">
    <source>
        <dbReference type="Pfam" id="PF03372"/>
    </source>
</evidence>
<protein>
    <recommendedName>
        <fullName evidence="2">Endonuclease/exonuclease/phosphatase domain-containing protein</fullName>
    </recommendedName>
</protein>
<dbReference type="GO" id="GO:0000175">
    <property type="term" value="F:3'-5'-RNA exonuclease activity"/>
    <property type="evidence" value="ECO:0007669"/>
    <property type="project" value="TreeGrafter"/>
</dbReference>
<comment type="caution">
    <text evidence="3">The sequence shown here is derived from an EMBL/GenBank/DDBJ whole genome shotgun (WGS) entry which is preliminary data.</text>
</comment>
<evidence type="ECO:0000313" key="3">
    <source>
        <dbReference type="EMBL" id="KAL1499629.1"/>
    </source>
</evidence>
<dbReference type="SUPFAM" id="SSF56219">
    <property type="entry name" value="DNase I-like"/>
    <property type="match status" value="1"/>
</dbReference>
<feature type="domain" description="Endonuclease/exonuclease/phosphatase" evidence="2">
    <location>
        <begin position="25"/>
        <end position="394"/>
    </location>
</feature>
<dbReference type="Pfam" id="PF03372">
    <property type="entry name" value="Exo_endo_phos"/>
    <property type="match status" value="1"/>
</dbReference>